<dbReference type="PROSITE" id="PS00775">
    <property type="entry name" value="GLYCOSYL_HYDROL_F3"/>
    <property type="match status" value="1"/>
</dbReference>
<dbReference type="Gene3D" id="2.60.40.10">
    <property type="entry name" value="Immunoglobulins"/>
    <property type="match status" value="1"/>
</dbReference>
<evidence type="ECO:0000313" key="10">
    <source>
        <dbReference type="Proteomes" id="UP001310022"/>
    </source>
</evidence>
<sequence length="762" mass="84562">MKSLLIGMAMLVGAGGNLLAQEKDMQIEDLLSKMTVEEKAGQMTQLTLEFVSKGDGYAVASPHELDPEKLHKVLVDYHVGSILNCAGEARTPERWYEMISQMQEYAMQKSRLPIPVLYGIDAVHGVNYTVGATLFPQEVSLAASWNPEIVEKMAAITAYECRASAIPWTFAPDLDLGIDPRWARIWEGFGEDPYLASEMGVAMTKGFEGEDVGDKDRVAACVKHFVGYGAPRSGKDRTPAWIPETMLRELFLPPFQAAIDAGARSIMINSGEVNGVPVHASKWLLTDVLRGEMGFQGVVVTDWYDIWNLVERHHVAADRREAVKMSVLAGIDMSMVPMDLEFTELLIDLIKSGEIPMEHIDAAVRRILIMKKELGLFERPVTNPKDYPLFGSAQHEAVAKEAALESITLLKNEAVLPLKKDQKILVTGPNANTMRPLNGGWSYTWQGHKTDEFAKKHASVLSALRQFAGNKNVKFVPGVSYEMEKTYEYDKRDDFEKAVAAAQDVDVVVLCIGENSYTEKPGDLNNLALSEHQHALAEALLATGKPVVMVLNAGRPRIIQQLEPNTAAIVHTYLPGNHGGEALVDLLYGEANFSGKLPYTYPRDVNDLVPYYHKFSENMAHNDGNEYTDPFFNPQWEFGFGLSYSDFVYSDMQINKSSFEANEVIELSVVVKNASQVDGKEVVQLYSTDVVASITPSVKRLRAFEKVSLKAGESKTVRFRLPMKSLAFIGADHKPTLEPGEFVLQLGDQKESIQLTGVRMTF</sequence>
<evidence type="ECO:0000256" key="4">
    <source>
        <dbReference type="ARBA" id="ARBA00022729"/>
    </source>
</evidence>
<dbReference type="SMART" id="SM01217">
    <property type="entry name" value="Fn3_like"/>
    <property type="match status" value="1"/>
</dbReference>
<evidence type="ECO:0000256" key="3">
    <source>
        <dbReference type="ARBA" id="ARBA00012744"/>
    </source>
</evidence>
<dbReference type="Proteomes" id="UP001310022">
    <property type="component" value="Unassembled WGS sequence"/>
</dbReference>
<dbReference type="EMBL" id="BQKE01000002">
    <property type="protein sequence ID" value="GJM62502.1"/>
    <property type="molecule type" value="Genomic_DNA"/>
</dbReference>
<keyword evidence="5 7" id="KW-0378">Hydrolase</keyword>
<dbReference type="RefSeq" id="WP_338237780.1">
    <property type="nucleotide sequence ID" value="NZ_BQKE01000002.1"/>
</dbReference>
<dbReference type="InterPro" id="IPR026891">
    <property type="entry name" value="Fn3-like"/>
</dbReference>
<dbReference type="SUPFAM" id="SSF52279">
    <property type="entry name" value="Beta-D-glucan exohydrolase, C-terminal domain"/>
    <property type="match status" value="1"/>
</dbReference>
<keyword evidence="4" id="KW-0732">Signal</keyword>
<name>A0AAN5AL54_9BACT</name>
<feature type="domain" description="Fibronectin type III-like" evidence="8">
    <location>
        <begin position="681"/>
        <end position="750"/>
    </location>
</feature>
<dbReference type="SUPFAM" id="SSF51445">
    <property type="entry name" value="(Trans)glycosidases"/>
    <property type="match status" value="1"/>
</dbReference>
<dbReference type="InterPro" id="IPR013783">
    <property type="entry name" value="Ig-like_fold"/>
</dbReference>
<dbReference type="InterPro" id="IPR051915">
    <property type="entry name" value="Cellulose_Degrad_GH3"/>
</dbReference>
<dbReference type="GO" id="GO:0009251">
    <property type="term" value="P:glucan catabolic process"/>
    <property type="evidence" value="ECO:0007669"/>
    <property type="project" value="TreeGrafter"/>
</dbReference>
<accession>A0AAN5AL54</accession>
<organism evidence="9 10">
    <name type="scientific">Persicobacter diffluens</name>
    <dbReference type="NCBI Taxonomy" id="981"/>
    <lineage>
        <taxon>Bacteria</taxon>
        <taxon>Pseudomonadati</taxon>
        <taxon>Bacteroidota</taxon>
        <taxon>Cytophagia</taxon>
        <taxon>Cytophagales</taxon>
        <taxon>Persicobacteraceae</taxon>
        <taxon>Persicobacter</taxon>
    </lineage>
</organism>
<dbReference type="Pfam" id="PF14310">
    <property type="entry name" value="Fn3-like"/>
    <property type="match status" value="1"/>
</dbReference>
<comment type="catalytic activity">
    <reaction evidence="1">
        <text>Hydrolysis of terminal, non-reducing beta-D-glucosyl residues with release of beta-D-glucose.</text>
        <dbReference type="EC" id="3.2.1.21"/>
    </reaction>
</comment>
<keyword evidence="6 7" id="KW-0326">Glycosidase</keyword>
<dbReference type="InterPro" id="IPR017853">
    <property type="entry name" value="GH"/>
</dbReference>
<dbReference type="InterPro" id="IPR002772">
    <property type="entry name" value="Glyco_hydro_3_C"/>
</dbReference>
<dbReference type="Gene3D" id="3.20.20.300">
    <property type="entry name" value="Glycoside hydrolase, family 3, N-terminal domain"/>
    <property type="match status" value="1"/>
</dbReference>
<dbReference type="InterPro" id="IPR036881">
    <property type="entry name" value="Glyco_hydro_3_C_sf"/>
</dbReference>
<comment type="similarity">
    <text evidence="2 7">Belongs to the glycosyl hydrolase 3 family.</text>
</comment>
<dbReference type="Pfam" id="PF00933">
    <property type="entry name" value="Glyco_hydro_3"/>
    <property type="match status" value="1"/>
</dbReference>
<dbReference type="InterPro" id="IPR019800">
    <property type="entry name" value="Glyco_hydro_3_AS"/>
</dbReference>
<dbReference type="PANTHER" id="PTHR30620:SF16">
    <property type="entry name" value="LYSOSOMAL BETA GLUCOSIDASE"/>
    <property type="match status" value="1"/>
</dbReference>
<dbReference type="PRINTS" id="PR00133">
    <property type="entry name" value="GLHYDRLASE3"/>
</dbReference>
<evidence type="ECO:0000313" key="9">
    <source>
        <dbReference type="EMBL" id="GJM62502.1"/>
    </source>
</evidence>
<gene>
    <name evidence="9" type="primary">xloA_1</name>
    <name evidence="9" type="ORF">PEDI_30540</name>
</gene>
<dbReference type="GO" id="GO:0008422">
    <property type="term" value="F:beta-glucosidase activity"/>
    <property type="evidence" value="ECO:0007669"/>
    <property type="project" value="UniProtKB-EC"/>
</dbReference>
<proteinExistence type="inferred from homology"/>
<protein>
    <recommendedName>
        <fullName evidence="3">beta-glucosidase</fullName>
        <ecNumber evidence="3">3.2.1.21</ecNumber>
    </recommendedName>
</protein>
<dbReference type="EC" id="3.2.1.21" evidence="3"/>
<dbReference type="Gene3D" id="3.40.50.1700">
    <property type="entry name" value="Glycoside hydrolase family 3 C-terminal domain"/>
    <property type="match status" value="1"/>
</dbReference>
<evidence type="ECO:0000256" key="6">
    <source>
        <dbReference type="ARBA" id="ARBA00023295"/>
    </source>
</evidence>
<dbReference type="InterPro" id="IPR001764">
    <property type="entry name" value="Glyco_hydro_3_N"/>
</dbReference>
<comment type="caution">
    <text evidence="9">The sequence shown here is derived from an EMBL/GenBank/DDBJ whole genome shotgun (WGS) entry which is preliminary data.</text>
</comment>
<dbReference type="PANTHER" id="PTHR30620">
    <property type="entry name" value="PERIPLASMIC BETA-GLUCOSIDASE-RELATED"/>
    <property type="match status" value="1"/>
</dbReference>
<evidence type="ECO:0000259" key="8">
    <source>
        <dbReference type="SMART" id="SM01217"/>
    </source>
</evidence>
<keyword evidence="10" id="KW-1185">Reference proteome</keyword>
<evidence type="ECO:0000256" key="5">
    <source>
        <dbReference type="ARBA" id="ARBA00022801"/>
    </source>
</evidence>
<dbReference type="AlphaFoldDB" id="A0AAN5AL54"/>
<evidence type="ECO:0000256" key="2">
    <source>
        <dbReference type="ARBA" id="ARBA00005336"/>
    </source>
</evidence>
<dbReference type="FunFam" id="2.60.40.10:FF:000495">
    <property type="entry name" value="Periplasmic beta-glucosidase"/>
    <property type="match status" value="1"/>
</dbReference>
<dbReference type="Pfam" id="PF01915">
    <property type="entry name" value="Glyco_hydro_3_C"/>
    <property type="match status" value="1"/>
</dbReference>
<dbReference type="InterPro" id="IPR036962">
    <property type="entry name" value="Glyco_hydro_3_N_sf"/>
</dbReference>
<dbReference type="FunFam" id="3.20.20.300:FF:000007">
    <property type="entry name" value="Lysosomal beta glucosidase"/>
    <property type="match status" value="1"/>
</dbReference>
<evidence type="ECO:0000256" key="7">
    <source>
        <dbReference type="RuleBase" id="RU361161"/>
    </source>
</evidence>
<reference evidence="9 10" key="1">
    <citation type="submission" date="2021-12" db="EMBL/GenBank/DDBJ databases">
        <title>Genome sequencing of bacteria with rrn-lacking chromosome and rrn-plasmid.</title>
        <authorList>
            <person name="Anda M."/>
            <person name="Iwasaki W."/>
        </authorList>
    </citation>
    <scope>NUCLEOTIDE SEQUENCE [LARGE SCALE GENOMIC DNA]</scope>
    <source>
        <strain evidence="9 10">NBRC 15940</strain>
    </source>
</reference>
<evidence type="ECO:0000256" key="1">
    <source>
        <dbReference type="ARBA" id="ARBA00000448"/>
    </source>
</evidence>